<keyword evidence="3" id="KW-1185">Reference proteome</keyword>
<accession>A0ABW6XFX7</accession>
<reference evidence="2 3" key="1">
    <citation type="submission" date="2024-10" db="EMBL/GenBank/DDBJ databases">
        <title>The Natural Products Discovery Center: Release of the First 8490 Sequenced Strains for Exploring Actinobacteria Biosynthetic Diversity.</title>
        <authorList>
            <person name="Kalkreuter E."/>
            <person name="Kautsar S.A."/>
            <person name="Yang D."/>
            <person name="Bader C.D."/>
            <person name="Teijaro C.N."/>
            <person name="Fluegel L."/>
            <person name="Davis C.M."/>
            <person name="Simpson J.R."/>
            <person name="Lauterbach L."/>
            <person name="Steele A.D."/>
            <person name="Gui C."/>
            <person name="Meng S."/>
            <person name="Li G."/>
            <person name="Viehrig K."/>
            <person name="Ye F."/>
            <person name="Su P."/>
            <person name="Kiefer A.F."/>
            <person name="Nichols A."/>
            <person name="Cepeda A.J."/>
            <person name="Yan W."/>
            <person name="Fan B."/>
            <person name="Jiang Y."/>
            <person name="Adhikari A."/>
            <person name="Zheng C.-J."/>
            <person name="Schuster L."/>
            <person name="Cowan T.M."/>
            <person name="Smanski M.J."/>
            <person name="Chevrette M.G."/>
            <person name="De Carvalho L.P.S."/>
            <person name="Shen B."/>
        </authorList>
    </citation>
    <scope>NUCLEOTIDE SEQUENCE [LARGE SCALE GENOMIC DNA]</scope>
    <source>
        <strain evidence="2 3">NPDC012540</strain>
    </source>
</reference>
<evidence type="ECO:0000256" key="1">
    <source>
        <dbReference type="SAM" id="MobiDB-lite"/>
    </source>
</evidence>
<dbReference type="RefSeq" id="WP_387908761.1">
    <property type="nucleotide sequence ID" value="NZ_JBIBEG010000014.1"/>
</dbReference>
<comment type="caution">
    <text evidence="2">The sequence shown here is derived from an EMBL/GenBank/DDBJ whole genome shotgun (WGS) entry which is preliminary data.</text>
</comment>
<evidence type="ECO:0000313" key="3">
    <source>
        <dbReference type="Proteomes" id="UP001602322"/>
    </source>
</evidence>
<name>A0ABW6XFX7_9ACTN</name>
<keyword evidence="2" id="KW-0378">Hydrolase</keyword>
<dbReference type="GO" id="GO:0016787">
    <property type="term" value="F:hydrolase activity"/>
    <property type="evidence" value="ECO:0007669"/>
    <property type="project" value="UniProtKB-KW"/>
</dbReference>
<feature type="region of interest" description="Disordered" evidence="1">
    <location>
        <begin position="317"/>
        <end position="337"/>
    </location>
</feature>
<protein>
    <submittedName>
        <fullName evidence="2">Vms1/Ankzf1 family peptidyl-tRNA hydrolase</fullName>
    </submittedName>
</protein>
<proteinExistence type="predicted"/>
<dbReference type="Pfam" id="PF18844">
    <property type="entry name" value="baeRF_family2"/>
    <property type="match status" value="1"/>
</dbReference>
<gene>
    <name evidence="2" type="ORF">ACFY8O_32560</name>
</gene>
<dbReference type="InterPro" id="IPR040701">
    <property type="entry name" value="Bact_RF_family2"/>
</dbReference>
<sequence length="382" mass="39943">MLFQRTSWKAVGLVGPDIMDLAHLQPLYETDGPVVSVYLDTTRAAHDAEKQIELRWRAARRSLAEQGAEEETLRLLDGVVGGVAELPGPQGEALFASGGNLLGAFTLAEPPAADSAQVLPVPDPLALAVDRDHQLPHVVVAVDREGADVEAYEAAGHAPSLRRSFHGSTLHISRVKAGAEAQASFHRRSVNQGTENTGQAAEDVRSAAAQVDAEVLLVAGDPKAVGLLREHFAADPPLGKLVYVGGGRTDASAREGLRAAVDTAIREEMAACHRGVLDTLEGELAGGRALQGIPSVKEALSQGRVDTLLLTADRSGDPVLHASRRDPRALGTDPAALGGDSSVFSAPAAPLLLRSAVLSGADFTEILPPTRATDGVAALLRY</sequence>
<dbReference type="Proteomes" id="UP001602322">
    <property type="component" value="Unassembled WGS sequence"/>
</dbReference>
<organism evidence="2 3">
    <name type="scientific">Streptomyces argenteolus</name>
    <dbReference type="NCBI Taxonomy" id="67274"/>
    <lineage>
        <taxon>Bacteria</taxon>
        <taxon>Bacillati</taxon>
        <taxon>Actinomycetota</taxon>
        <taxon>Actinomycetes</taxon>
        <taxon>Kitasatosporales</taxon>
        <taxon>Streptomycetaceae</taxon>
        <taxon>Streptomyces</taxon>
    </lineage>
</organism>
<dbReference type="EMBL" id="JBIBEG010000014">
    <property type="protein sequence ID" value="MFF5900630.1"/>
    <property type="molecule type" value="Genomic_DNA"/>
</dbReference>
<evidence type="ECO:0000313" key="2">
    <source>
        <dbReference type="EMBL" id="MFF5900630.1"/>
    </source>
</evidence>